<evidence type="ECO:0000313" key="1">
    <source>
        <dbReference type="EMBL" id="SMQ61157.1"/>
    </source>
</evidence>
<dbReference type="EMBL" id="FXWK01000001">
    <property type="protein sequence ID" value="SMQ61157.1"/>
    <property type="molecule type" value="Genomic_DNA"/>
</dbReference>
<accession>A0A1Y6EEZ6</accession>
<dbReference type="AlphaFoldDB" id="A0A1Y6EEZ6"/>
<dbReference type="RefSeq" id="WP_086468939.1">
    <property type="nucleotide sequence ID" value="NZ_FXWK01000001.1"/>
</dbReference>
<dbReference type="OrthoDB" id="7943729at2"/>
<name>A0A1Y6EEZ6_9HYPH</name>
<dbReference type="InterPro" id="IPR036188">
    <property type="entry name" value="FAD/NAD-bd_sf"/>
</dbReference>
<evidence type="ECO:0000313" key="2">
    <source>
        <dbReference type="Proteomes" id="UP000194474"/>
    </source>
</evidence>
<protein>
    <submittedName>
        <fullName evidence="1">Uncharacterized protein</fullName>
    </submittedName>
</protein>
<gene>
    <name evidence="1" type="ORF">SAMN06295905_0481</name>
</gene>
<dbReference type="Proteomes" id="UP000194474">
    <property type="component" value="Unassembled WGS sequence"/>
</dbReference>
<proteinExistence type="predicted"/>
<sequence>MKQQPFDFAVFGATPLAQLLAGLLANVHGRKVLLVGQGQARYRLLRGIDLSVAPMTRPESWAMLAQGVPETAKLVSRIGGRGATGRVDPIMFASGKLHTEALSHIRNMAVGFGLAAETISPSLLGEGRQGIILRDAIRINRPSLESGLERWLEREGVRQVAAHKVAIAANGEAEVVAGDQTFGATQAVLADDDAIMSWLPVRQWPTLLRRQNGTSILTTSTKPMAASLMLELDTASVLSQQAEGGIAAFGPGDMAGFSTHLQTLLGRDQQVEQAGQTRFQALATTDGAPAFGRAAGIGADIVAGLGFIGAFLAPALARWIAGSASPSEARWFEARLVNRVAKGAPVDEYAPGRQGEPA</sequence>
<keyword evidence="2" id="KW-1185">Reference proteome</keyword>
<organism evidence="1 2">
    <name type="scientific">Devosia lucknowensis</name>
    <dbReference type="NCBI Taxonomy" id="1096929"/>
    <lineage>
        <taxon>Bacteria</taxon>
        <taxon>Pseudomonadati</taxon>
        <taxon>Pseudomonadota</taxon>
        <taxon>Alphaproteobacteria</taxon>
        <taxon>Hyphomicrobiales</taxon>
        <taxon>Devosiaceae</taxon>
        <taxon>Devosia</taxon>
    </lineage>
</organism>
<dbReference type="SUPFAM" id="SSF51905">
    <property type="entry name" value="FAD/NAD(P)-binding domain"/>
    <property type="match status" value="1"/>
</dbReference>
<reference evidence="2" key="1">
    <citation type="submission" date="2017-04" db="EMBL/GenBank/DDBJ databases">
        <authorList>
            <person name="Varghese N."/>
            <person name="Submissions S."/>
        </authorList>
    </citation>
    <scope>NUCLEOTIDE SEQUENCE [LARGE SCALE GENOMIC DNA]</scope>
</reference>